<proteinExistence type="predicted"/>
<evidence type="ECO:0000259" key="1">
    <source>
        <dbReference type="Pfam" id="PF18765"/>
    </source>
</evidence>
<dbReference type="Gene3D" id="3.30.460.10">
    <property type="entry name" value="Beta Polymerase, domain 2"/>
    <property type="match status" value="1"/>
</dbReference>
<dbReference type="CDD" id="cd05403">
    <property type="entry name" value="NT_KNTase_like"/>
    <property type="match status" value="1"/>
</dbReference>
<feature type="domain" description="Polymerase beta nucleotidyltransferase" evidence="1">
    <location>
        <begin position="18"/>
        <end position="107"/>
    </location>
</feature>
<sequence length="108" mass="12205">MNEQLNHLYGLPSHAIEALKCVFKEYPQIDNAILYGSRAKGTYHQGSDIDLCLTGNLLGITELLAIENKIDDLLLPWKVDISLKHTIDNPDLLEHIERAGILFYTKES</sequence>
<comment type="caution">
    <text evidence="2">The sequence shown here is derived from an EMBL/GenBank/DDBJ whole genome shotgun (WGS) entry which is preliminary data.</text>
</comment>
<reference evidence="2" key="2">
    <citation type="submission" date="2019-09" db="EMBL/GenBank/DDBJ databases">
        <authorList>
            <consortium name="NCBI Pathogen Detection Project"/>
        </authorList>
    </citation>
    <scope>NUCLEOTIDE SEQUENCE</scope>
    <source>
        <strain evidence="2">CL18-200174</strain>
    </source>
</reference>
<evidence type="ECO:0000313" key="2">
    <source>
        <dbReference type="EMBL" id="HAU2397886.1"/>
    </source>
</evidence>
<protein>
    <submittedName>
        <fullName evidence="2">Nucleotidyltransferase domain-containing protein</fullName>
    </submittedName>
</protein>
<dbReference type="InterPro" id="IPR041633">
    <property type="entry name" value="Polbeta"/>
</dbReference>
<gene>
    <name evidence="2" type="ORF">JBK99_16340</name>
</gene>
<reference evidence="2" key="1">
    <citation type="journal article" date="2018" name="Genome Biol.">
        <title>SKESA: strategic k-mer extension for scrupulous assemblies.</title>
        <authorList>
            <person name="Souvorov A."/>
            <person name="Agarwala R."/>
            <person name="Lipman D.J."/>
        </authorList>
    </citation>
    <scope>NUCLEOTIDE SEQUENCE</scope>
    <source>
        <strain evidence="2">CL18-200174</strain>
    </source>
</reference>
<dbReference type="AlphaFoldDB" id="A0A4T1EAI1"/>
<accession>A0A4T1EAI1</accession>
<dbReference type="Pfam" id="PF18765">
    <property type="entry name" value="Polbeta"/>
    <property type="match status" value="1"/>
</dbReference>
<dbReference type="InterPro" id="IPR043519">
    <property type="entry name" value="NT_sf"/>
</dbReference>
<dbReference type="RefSeq" id="WP_014844963.1">
    <property type="nucleotide sequence ID" value="NZ_CP048618.1"/>
</dbReference>
<dbReference type="SUPFAM" id="SSF81301">
    <property type="entry name" value="Nucleotidyltransferase"/>
    <property type="match status" value="1"/>
</dbReference>
<organism evidence="2 3">
    <name type="scientific">Legionella pneumophila</name>
    <dbReference type="NCBI Taxonomy" id="446"/>
    <lineage>
        <taxon>Bacteria</taxon>
        <taxon>Pseudomonadati</taxon>
        <taxon>Pseudomonadota</taxon>
        <taxon>Gammaproteobacteria</taxon>
        <taxon>Legionellales</taxon>
        <taxon>Legionellaceae</taxon>
        <taxon>Legionella</taxon>
    </lineage>
</organism>
<dbReference type="EMBL" id="DACWOD010000020">
    <property type="protein sequence ID" value="HAU2397886.1"/>
    <property type="molecule type" value="Genomic_DNA"/>
</dbReference>
<dbReference type="Proteomes" id="UP000863577">
    <property type="component" value="Unassembled WGS sequence"/>
</dbReference>
<name>A0A4T1EAI1_LEGPN</name>
<evidence type="ECO:0000313" key="3">
    <source>
        <dbReference type="Proteomes" id="UP000863577"/>
    </source>
</evidence>